<feature type="transmembrane region" description="Helical" evidence="1">
    <location>
        <begin position="145"/>
        <end position="165"/>
    </location>
</feature>
<feature type="transmembrane region" description="Helical" evidence="1">
    <location>
        <begin position="115"/>
        <end position="133"/>
    </location>
</feature>
<sequence length="291" mass="31093">MLNILICVLCSVAVSVFLKVVRKQNIAVDQAIVVNYVVATGLTVYFLHPDMSDLSKYESSWPVFVALGLLLPSVFLVMAAAVRSVGIVKSDAAQRLSLFIPIVSAYLIFGEVLNTSRMVGIGLACVALLCLLVKSEKGRASGSWGANALVLLGVWLGYGTIDVLFKQLAKSGNAFGGNLLIAFALAGVLMLAYVLLKRTRWSRASLLGGVLLGVLNFANILFYVKSHQALKDNPTLVFAGVSLGVMALGALVGVVVFRERLSRLNVVGVLMAMASIVCLFYWPVLTGLLPK</sequence>
<feature type="transmembrane region" description="Helical" evidence="1">
    <location>
        <begin position="177"/>
        <end position="196"/>
    </location>
</feature>
<reference evidence="3" key="1">
    <citation type="submission" date="2018-07" db="EMBL/GenBank/DDBJ databases">
        <authorList>
            <person name="Kim H."/>
        </authorList>
    </citation>
    <scope>NUCLEOTIDE SEQUENCE [LARGE SCALE GENOMIC DNA]</scope>
    <source>
        <strain evidence="3">F02</strain>
    </source>
</reference>
<feature type="transmembrane region" description="Helical" evidence="1">
    <location>
        <begin position="203"/>
        <end position="224"/>
    </location>
</feature>
<protein>
    <recommendedName>
        <fullName evidence="4">EamA domain-containing protein</fullName>
    </recommendedName>
</protein>
<dbReference type="InterPro" id="IPR037185">
    <property type="entry name" value="EmrE-like"/>
</dbReference>
<dbReference type="Proteomes" id="UP000252182">
    <property type="component" value="Chromosome"/>
</dbReference>
<dbReference type="SUPFAM" id="SSF103481">
    <property type="entry name" value="Multidrug resistance efflux transporter EmrE"/>
    <property type="match status" value="2"/>
</dbReference>
<keyword evidence="1" id="KW-0472">Membrane</keyword>
<organism evidence="2 3">
    <name type="scientific">Ephemeroptericola cinctiostellae</name>
    <dbReference type="NCBI Taxonomy" id="2268024"/>
    <lineage>
        <taxon>Bacteria</taxon>
        <taxon>Pseudomonadati</taxon>
        <taxon>Pseudomonadota</taxon>
        <taxon>Betaproteobacteria</taxon>
        <taxon>Burkholderiales</taxon>
        <taxon>Burkholderiaceae</taxon>
        <taxon>Ephemeroptericola</taxon>
    </lineage>
</organism>
<evidence type="ECO:0000313" key="3">
    <source>
        <dbReference type="Proteomes" id="UP000252182"/>
    </source>
</evidence>
<feature type="transmembrane region" description="Helical" evidence="1">
    <location>
        <begin position="92"/>
        <end position="109"/>
    </location>
</feature>
<evidence type="ECO:0000256" key="1">
    <source>
        <dbReference type="SAM" id="Phobius"/>
    </source>
</evidence>
<dbReference type="AlphaFoldDB" id="A0A345D9W6"/>
<dbReference type="RefSeq" id="WP_114562383.1">
    <property type="nucleotide sequence ID" value="NZ_CP031124.1"/>
</dbReference>
<dbReference type="EMBL" id="CP031124">
    <property type="protein sequence ID" value="AXF85154.1"/>
    <property type="molecule type" value="Genomic_DNA"/>
</dbReference>
<name>A0A345D9W6_9BURK</name>
<dbReference type="OrthoDB" id="1524053at2"/>
<keyword evidence="3" id="KW-1185">Reference proteome</keyword>
<evidence type="ECO:0000313" key="2">
    <source>
        <dbReference type="EMBL" id="AXF85154.1"/>
    </source>
</evidence>
<gene>
    <name evidence="2" type="ORF">DTO96_100874</name>
</gene>
<keyword evidence="1" id="KW-0812">Transmembrane</keyword>
<feature type="transmembrane region" description="Helical" evidence="1">
    <location>
        <begin position="236"/>
        <end position="257"/>
    </location>
</feature>
<feature type="transmembrane region" description="Helical" evidence="1">
    <location>
        <begin position="61"/>
        <end position="80"/>
    </location>
</feature>
<feature type="transmembrane region" description="Helical" evidence="1">
    <location>
        <begin position="264"/>
        <end position="284"/>
    </location>
</feature>
<proteinExistence type="predicted"/>
<keyword evidence="1" id="KW-1133">Transmembrane helix</keyword>
<accession>A0A345D9W6</accession>
<dbReference type="KEGG" id="hyf:DTO96_100874"/>
<evidence type="ECO:0008006" key="4">
    <source>
        <dbReference type="Google" id="ProtNLM"/>
    </source>
</evidence>